<name>A0ABV5MJ14_9ACTN</name>
<gene>
    <name evidence="1" type="ORF">ACFFTR_37785</name>
</gene>
<dbReference type="EMBL" id="JBHMCA010000060">
    <property type="protein sequence ID" value="MFB9448862.1"/>
    <property type="molecule type" value="Genomic_DNA"/>
</dbReference>
<evidence type="ECO:0008006" key="3">
    <source>
        <dbReference type="Google" id="ProtNLM"/>
    </source>
</evidence>
<evidence type="ECO:0000313" key="1">
    <source>
        <dbReference type="EMBL" id="MFB9448862.1"/>
    </source>
</evidence>
<comment type="caution">
    <text evidence="1">The sequence shown here is derived from an EMBL/GenBank/DDBJ whole genome shotgun (WGS) entry which is preliminary data.</text>
</comment>
<reference evidence="1 2" key="1">
    <citation type="submission" date="2024-09" db="EMBL/GenBank/DDBJ databases">
        <authorList>
            <person name="Sun Q."/>
            <person name="Mori K."/>
        </authorList>
    </citation>
    <scope>NUCLEOTIDE SEQUENCE [LARGE SCALE GENOMIC DNA]</scope>
    <source>
        <strain evidence="1 2">JCM 3307</strain>
    </source>
</reference>
<accession>A0ABV5MJ14</accession>
<sequence>MLVEISMADDASADSLPSLEAWLRRDRDLRRDVVFKAPPEKPLGTMGTADVISMVLTHAEAIGGIVLAFAAWRTSRRQPPGGIQVKVGNQIVIVSRCTPEEIAQVVKELSNEAG</sequence>
<dbReference type="InterPro" id="IPR045428">
    <property type="entry name" value="EACC1"/>
</dbReference>
<dbReference type="RefSeq" id="WP_223093938.1">
    <property type="nucleotide sequence ID" value="NZ_CP061913.1"/>
</dbReference>
<proteinExistence type="predicted"/>
<evidence type="ECO:0000313" key="2">
    <source>
        <dbReference type="Proteomes" id="UP001589608"/>
    </source>
</evidence>
<keyword evidence="2" id="KW-1185">Reference proteome</keyword>
<organism evidence="1 2">
    <name type="scientific">Dactylosporangium vinaceum</name>
    <dbReference type="NCBI Taxonomy" id="53362"/>
    <lineage>
        <taxon>Bacteria</taxon>
        <taxon>Bacillati</taxon>
        <taxon>Actinomycetota</taxon>
        <taxon>Actinomycetes</taxon>
        <taxon>Micromonosporales</taxon>
        <taxon>Micromonosporaceae</taxon>
        <taxon>Dactylosporangium</taxon>
    </lineage>
</organism>
<dbReference type="Pfam" id="PF19953">
    <property type="entry name" value="EACC1"/>
    <property type="match status" value="1"/>
</dbReference>
<dbReference type="Proteomes" id="UP001589608">
    <property type="component" value="Unassembled WGS sequence"/>
</dbReference>
<protein>
    <recommendedName>
        <fullName evidence="3">RCK C-terminal domain-containing protein</fullName>
    </recommendedName>
</protein>